<dbReference type="Gene3D" id="3.30.460.40">
    <property type="match status" value="1"/>
</dbReference>
<name>A0A5P9NFS2_9GAMM</name>
<evidence type="ECO:0008006" key="3">
    <source>
        <dbReference type="Google" id="ProtNLM"/>
    </source>
</evidence>
<gene>
    <name evidence="1" type="ORF">EY643_02540</name>
</gene>
<evidence type="ECO:0000313" key="1">
    <source>
        <dbReference type="EMBL" id="QFU74621.1"/>
    </source>
</evidence>
<sequence>MLSNLQFAIYCCKTQLSEDDVSILKNDIQERDDESIRKLINFVLSQQVFPQFHRCIINHATELLSQPIMVELEEYNLSIVVSNIGITGELIQIHKLCADRSIRILPFKGPAMAIKAYQDVGSRQFSDLDILIERQDFKSFSDILSSRGYKPLYPIDKYKSKNVLFKMNNDCPFYHGKKNFVVEVHWDFFRKLALPTRVFEPWKNTELVNIKGHNVSILSPENQLLYHSLHGSKHLWEKLLWIVDLDRYIRSNPDINWNEILRKARTLGAQRLFILGIALSHEYFDTPLPQEIERVCKNQNFTSISVLIESVLNNECPGTLDSIAKVGKLITLRDNPYFKSKMILEYVFKPGINEREMIILPKQLFFLYWLLRPLRLAKDYLF</sequence>
<protein>
    <recommendedName>
        <fullName evidence="3">Nucleotidyltransferase family protein</fullName>
    </recommendedName>
</protein>
<dbReference type="Proteomes" id="UP000326287">
    <property type="component" value="Chromosome"/>
</dbReference>
<dbReference type="AlphaFoldDB" id="A0A5P9NFS2"/>
<dbReference type="RefSeq" id="WP_152660733.1">
    <property type="nucleotide sequence ID" value="NZ_CP036422.1"/>
</dbReference>
<dbReference type="KEGG" id="halc:EY643_02540"/>
<evidence type="ECO:0000313" key="2">
    <source>
        <dbReference type="Proteomes" id="UP000326287"/>
    </source>
</evidence>
<keyword evidence="2" id="KW-1185">Reference proteome</keyword>
<proteinExistence type="predicted"/>
<reference evidence="1 2" key="1">
    <citation type="submission" date="2019-02" db="EMBL/GenBank/DDBJ databases">
        <authorList>
            <person name="Li S.-H."/>
        </authorList>
    </citation>
    <scope>NUCLEOTIDE SEQUENCE [LARGE SCALE GENOMIC DNA]</scope>
    <source>
        <strain evidence="1 2">IMCC14385</strain>
    </source>
</reference>
<dbReference type="EMBL" id="CP036422">
    <property type="protein sequence ID" value="QFU74621.1"/>
    <property type="molecule type" value="Genomic_DNA"/>
</dbReference>
<dbReference type="Pfam" id="PF14907">
    <property type="entry name" value="NTP_transf_5"/>
    <property type="match status" value="1"/>
</dbReference>
<organism evidence="1 2">
    <name type="scientific">Halioglobus maricola</name>
    <dbReference type="NCBI Taxonomy" id="2601894"/>
    <lineage>
        <taxon>Bacteria</taxon>
        <taxon>Pseudomonadati</taxon>
        <taxon>Pseudomonadota</taxon>
        <taxon>Gammaproteobacteria</taxon>
        <taxon>Cellvibrionales</taxon>
        <taxon>Halieaceae</taxon>
        <taxon>Halioglobus</taxon>
    </lineage>
</organism>
<accession>A0A5P9NFS2</accession>
<dbReference type="OrthoDB" id="5497963at2"/>
<dbReference type="InterPro" id="IPR039498">
    <property type="entry name" value="NTP_transf_5"/>
</dbReference>